<name>B8HJW0_CYAP4</name>
<dbReference type="PROSITE" id="PS01007">
    <property type="entry name" value="TRANSPOSASE_MUTATOR"/>
    <property type="match status" value="1"/>
</dbReference>
<sequence length="424" mass="47717">MSNDNLIAFQAPDPPASFSDALTELVRNGARQIIAQAVEAELQGFLAQYESLQDDQGRQAVVRNGYLPERTIVTGVGEVAIQVPKVRDRSGRGIKFNSTLLPPYLKRVQSVEEVLPWLYLKGISTGDFSEALASLLGAQAAGLSASTISRLKAKWIKEHQQWQQRSLLGKRYVYLWADGIYFNIRNEDDRQCILVVIGVTDTGSKELLGLEAGFRESELSWKPLLLRLQDQGLKQTPELAVGDGALGFWKALAQVFPTTRVQRCWVHKTANVLNHLPKSQQPKAKSALHEIYMAETQDEAQTAFDRFIKTYDAKYPKAVACLSKDREALLAFYDFPAEHWVHLRTTNPIESTFATVRLRTDKTRGCVSQESILSLVFKLVQSAQKRWLRIRGFKHLAEVIEGVKFKDGLRADQQLDFKDSRNAA</sequence>
<dbReference type="GO" id="GO:0006313">
    <property type="term" value="P:DNA transposition"/>
    <property type="evidence" value="ECO:0007669"/>
    <property type="project" value="UniProtKB-UniRule"/>
</dbReference>
<keyword evidence="5 6" id="KW-0233">DNA recombination</keyword>
<keyword evidence="3 6" id="KW-0815">Transposition</keyword>
<evidence type="ECO:0000256" key="6">
    <source>
        <dbReference type="RuleBase" id="RU365089"/>
    </source>
</evidence>
<dbReference type="PANTHER" id="PTHR33217">
    <property type="entry name" value="TRANSPOSASE FOR INSERTION SEQUENCE ELEMENT IS1081"/>
    <property type="match status" value="1"/>
</dbReference>
<comment type="function">
    <text evidence="1 6">Required for the transposition of the insertion element.</text>
</comment>
<evidence type="ECO:0000256" key="2">
    <source>
        <dbReference type="ARBA" id="ARBA00010961"/>
    </source>
</evidence>
<comment type="similarity">
    <text evidence="2 6">Belongs to the transposase mutator family.</text>
</comment>
<organism evidence="7">
    <name type="scientific">Cyanothece sp. (strain PCC 7425 / ATCC 29141)</name>
    <dbReference type="NCBI Taxonomy" id="395961"/>
    <lineage>
        <taxon>Bacteria</taxon>
        <taxon>Bacillati</taxon>
        <taxon>Cyanobacteriota</taxon>
        <taxon>Cyanophyceae</taxon>
        <taxon>Gomontiellales</taxon>
        <taxon>Cyanothecaceae</taxon>
        <taxon>Cyanothece</taxon>
    </lineage>
</organism>
<dbReference type="EMBL" id="CP001344">
    <property type="protein sequence ID" value="ACL45063.1"/>
    <property type="molecule type" value="Genomic_DNA"/>
</dbReference>
<proteinExistence type="inferred from homology"/>
<keyword evidence="4 6" id="KW-0238">DNA-binding</keyword>
<evidence type="ECO:0000256" key="3">
    <source>
        <dbReference type="ARBA" id="ARBA00022578"/>
    </source>
</evidence>
<evidence type="ECO:0000256" key="4">
    <source>
        <dbReference type="ARBA" id="ARBA00023125"/>
    </source>
</evidence>
<dbReference type="GO" id="GO:0004803">
    <property type="term" value="F:transposase activity"/>
    <property type="evidence" value="ECO:0007669"/>
    <property type="project" value="UniProtKB-UniRule"/>
</dbReference>
<dbReference type="KEGG" id="cyn:Cyan7425_2717"/>
<dbReference type="OrthoDB" id="546673at2"/>
<dbReference type="STRING" id="395961.Cyan7425_2717"/>
<evidence type="ECO:0000256" key="5">
    <source>
        <dbReference type="ARBA" id="ARBA00023172"/>
    </source>
</evidence>
<dbReference type="Pfam" id="PF00872">
    <property type="entry name" value="Transposase_mut"/>
    <property type="match status" value="1"/>
</dbReference>
<dbReference type="NCBIfam" id="NF033543">
    <property type="entry name" value="transpos_IS256"/>
    <property type="match status" value="1"/>
</dbReference>
<evidence type="ECO:0000256" key="1">
    <source>
        <dbReference type="ARBA" id="ARBA00002190"/>
    </source>
</evidence>
<dbReference type="eggNOG" id="COG3328">
    <property type="taxonomic scope" value="Bacteria"/>
</dbReference>
<keyword evidence="6" id="KW-0814">Transposable element</keyword>
<dbReference type="GO" id="GO:0003677">
    <property type="term" value="F:DNA binding"/>
    <property type="evidence" value="ECO:0007669"/>
    <property type="project" value="UniProtKB-UniRule"/>
</dbReference>
<gene>
    <name evidence="7" type="ordered locus">Cyan7425_2717</name>
</gene>
<dbReference type="AlphaFoldDB" id="B8HJW0"/>
<reference evidence="7" key="1">
    <citation type="submission" date="2009-01" db="EMBL/GenBank/DDBJ databases">
        <title>Complete sequence of chromosome Cyanothece sp. PCC 7425.</title>
        <authorList>
            <consortium name="US DOE Joint Genome Institute"/>
            <person name="Lucas S."/>
            <person name="Copeland A."/>
            <person name="Lapidus A."/>
            <person name="Glavina del Rio T."/>
            <person name="Dalin E."/>
            <person name="Tice H."/>
            <person name="Bruce D."/>
            <person name="Goodwin L."/>
            <person name="Pitluck S."/>
            <person name="Sims D."/>
            <person name="Meineke L."/>
            <person name="Brettin T."/>
            <person name="Detter J.C."/>
            <person name="Han C."/>
            <person name="Larimer F."/>
            <person name="Land M."/>
            <person name="Hauser L."/>
            <person name="Kyrpides N."/>
            <person name="Ovchinnikova G."/>
            <person name="Liberton M."/>
            <person name="Stoeckel J."/>
            <person name="Banerjee A."/>
            <person name="Singh A."/>
            <person name="Page L."/>
            <person name="Sato H."/>
            <person name="Zhao L."/>
            <person name="Sherman L."/>
            <person name="Pakrasi H."/>
            <person name="Richardson P."/>
        </authorList>
    </citation>
    <scope>NUCLEOTIDE SEQUENCE</scope>
    <source>
        <strain evidence="7">PCC 7425</strain>
    </source>
</reference>
<dbReference type="InterPro" id="IPR001207">
    <property type="entry name" value="Transposase_mutator"/>
</dbReference>
<dbReference type="PANTHER" id="PTHR33217:SF9">
    <property type="entry name" value="MUTATOR FAMILY TRANSPOSASE"/>
    <property type="match status" value="1"/>
</dbReference>
<protein>
    <recommendedName>
        <fullName evidence="6">Mutator family transposase</fullName>
    </recommendedName>
</protein>
<evidence type="ECO:0000313" key="7">
    <source>
        <dbReference type="EMBL" id="ACL45063.1"/>
    </source>
</evidence>
<accession>B8HJW0</accession>
<dbReference type="HOGENOM" id="CLU_036805_8_1_3"/>